<reference evidence="1" key="1">
    <citation type="submission" date="2019-12" db="EMBL/GenBank/DDBJ databases">
        <title>An insight into the sialome of adult female Ixodes ricinus ticks feeding for 6 days.</title>
        <authorList>
            <person name="Perner J."/>
            <person name="Ribeiro J.M.C."/>
        </authorList>
    </citation>
    <scope>NUCLEOTIDE SEQUENCE</scope>
    <source>
        <strain evidence="1">Semi-engorged</strain>
        <tissue evidence="1">Salivary glands</tissue>
    </source>
</reference>
<dbReference type="AlphaFoldDB" id="A0A6B0U7T2"/>
<dbReference type="EMBL" id="GIFC01006496">
    <property type="protein sequence ID" value="MXU88579.1"/>
    <property type="molecule type" value="Transcribed_RNA"/>
</dbReference>
<evidence type="ECO:0000313" key="1">
    <source>
        <dbReference type="EMBL" id="MXU88579.1"/>
    </source>
</evidence>
<accession>A0A6B0U7T2</accession>
<name>A0A6B0U7T2_IXORI</name>
<organism evidence="1">
    <name type="scientific">Ixodes ricinus</name>
    <name type="common">Common tick</name>
    <name type="synonym">Acarus ricinus</name>
    <dbReference type="NCBI Taxonomy" id="34613"/>
    <lineage>
        <taxon>Eukaryota</taxon>
        <taxon>Metazoa</taxon>
        <taxon>Ecdysozoa</taxon>
        <taxon>Arthropoda</taxon>
        <taxon>Chelicerata</taxon>
        <taxon>Arachnida</taxon>
        <taxon>Acari</taxon>
        <taxon>Parasitiformes</taxon>
        <taxon>Ixodida</taxon>
        <taxon>Ixodoidea</taxon>
        <taxon>Ixodidae</taxon>
        <taxon>Ixodinae</taxon>
        <taxon>Ixodes</taxon>
    </lineage>
</organism>
<proteinExistence type="predicted"/>
<sequence>MKLRVTCWCTLVLRHRVSSKEANKDSGHLVITNFSGGRSWAAILHADCIPFTPKLRLRWKLRSQWTSPTSLFRDVITLPFIPTHRGLGKVVKGRRPIGSVVT</sequence>
<protein>
    <submittedName>
        <fullName evidence="1">Uncharacterized protein</fullName>
    </submittedName>
</protein>